<dbReference type="CDD" id="cd00537">
    <property type="entry name" value="MTHFR"/>
    <property type="match status" value="1"/>
</dbReference>
<dbReference type="GO" id="GO:0004489">
    <property type="term" value="F:methylenetetrahydrofolate reductase [NAD(P)H] activity"/>
    <property type="evidence" value="ECO:0007669"/>
    <property type="project" value="UniProtKB-EC"/>
</dbReference>
<dbReference type="GO" id="GO:0035999">
    <property type="term" value="P:tetrahydrofolate interconversion"/>
    <property type="evidence" value="ECO:0007669"/>
    <property type="project" value="UniProtKB-UniPathway"/>
</dbReference>
<feature type="binding site" evidence="8">
    <location>
        <position position="203"/>
    </location>
    <ligand>
        <name>Zn(2+)</name>
        <dbReference type="ChEBI" id="CHEBI:29105"/>
    </ligand>
</feature>
<keyword evidence="4" id="KW-0285">Flavoprotein</keyword>
<keyword evidence="5 8" id="KW-0808">Transferase</keyword>
<keyword evidence="7 10" id="KW-0560">Oxidoreductase</keyword>
<evidence type="ECO:0000256" key="3">
    <source>
        <dbReference type="ARBA" id="ARBA00022603"/>
    </source>
</evidence>
<evidence type="ECO:0000256" key="8">
    <source>
        <dbReference type="PROSITE-ProRule" id="PRU00333"/>
    </source>
</evidence>
<protein>
    <submittedName>
        <fullName evidence="10">Bifunctional homocysteine S-methyltransferase/methylenetetrahydrofolate reductase</fullName>
        <ecNumber evidence="10">1.5.1.20</ecNumber>
        <ecNumber evidence="10">2.1.1.10</ecNumber>
    </submittedName>
</protein>
<dbReference type="SUPFAM" id="SSF82282">
    <property type="entry name" value="Homocysteine S-methyltransferase"/>
    <property type="match status" value="1"/>
</dbReference>
<accession>A0A5C6W0F1</accession>
<evidence type="ECO:0000256" key="6">
    <source>
        <dbReference type="ARBA" id="ARBA00022827"/>
    </source>
</evidence>
<keyword evidence="8" id="KW-0479">Metal-binding</keyword>
<comment type="cofactor">
    <cofactor evidence="1">
        <name>FAD</name>
        <dbReference type="ChEBI" id="CHEBI:57692"/>
    </cofactor>
</comment>
<dbReference type="Gene3D" id="3.20.20.220">
    <property type="match status" value="1"/>
</dbReference>
<keyword evidence="3 8" id="KW-0489">Methyltransferase</keyword>
<keyword evidence="8" id="KW-0862">Zinc</keyword>
<dbReference type="NCBIfam" id="NF006396">
    <property type="entry name" value="PRK08645.1"/>
    <property type="match status" value="1"/>
</dbReference>
<dbReference type="Proteomes" id="UP000321363">
    <property type="component" value="Unassembled WGS sequence"/>
</dbReference>
<evidence type="ECO:0000256" key="2">
    <source>
        <dbReference type="ARBA" id="ARBA00004777"/>
    </source>
</evidence>
<dbReference type="SUPFAM" id="SSF51730">
    <property type="entry name" value="FAD-linked oxidoreductase"/>
    <property type="match status" value="1"/>
</dbReference>
<dbReference type="InterPro" id="IPR003726">
    <property type="entry name" value="HCY_dom"/>
</dbReference>
<reference evidence="10 11" key="1">
    <citation type="journal article" date="2005" name="Int. J. Syst. Evol. Microbiol.">
        <title>Bacillus litoralis sp. nov., isolated from a tidal flat of the Yellow Sea in Korea.</title>
        <authorList>
            <person name="Yoon J.H."/>
            <person name="Oh T.K."/>
        </authorList>
    </citation>
    <scope>NUCLEOTIDE SEQUENCE [LARGE SCALE GENOMIC DNA]</scope>
    <source>
        <strain evidence="10 11">SW-211</strain>
    </source>
</reference>
<gene>
    <name evidence="10" type="ORF">FS935_12840</name>
</gene>
<comment type="cofactor">
    <cofactor evidence="8">
        <name>Zn(2+)</name>
        <dbReference type="ChEBI" id="CHEBI:29105"/>
    </cofactor>
</comment>
<dbReference type="EC" id="2.1.1.10" evidence="10"/>
<comment type="pathway">
    <text evidence="2">One-carbon metabolism; tetrahydrofolate interconversion.</text>
</comment>
<feature type="binding site" evidence="8">
    <location>
        <position position="269"/>
    </location>
    <ligand>
        <name>Zn(2+)</name>
        <dbReference type="ChEBI" id="CHEBI:29105"/>
    </ligand>
</feature>
<name>A0A5C6W0F1_9BACI</name>
<feature type="domain" description="Hcy-binding" evidence="9">
    <location>
        <begin position="2"/>
        <end position="283"/>
    </location>
</feature>
<dbReference type="Gene3D" id="3.20.20.330">
    <property type="entry name" value="Homocysteine-binding-like domain"/>
    <property type="match status" value="1"/>
</dbReference>
<dbReference type="AlphaFoldDB" id="A0A5C6W0F1"/>
<proteinExistence type="predicted"/>
<dbReference type="FunFam" id="3.20.20.220:FF:000007">
    <property type="entry name" value="Bifunctional homocysteine S-methyltransferase/methylenetetrahydrofolate reductase"/>
    <property type="match status" value="1"/>
</dbReference>
<dbReference type="InterPro" id="IPR036589">
    <property type="entry name" value="HCY_dom_sf"/>
</dbReference>
<sequence length="618" mass="68038">MANKFLEDLKNKILIGDGAMGTMLYSHGVDRCFEELNISKPDDVQRVHEAYISAGANLIQTNTYGANDIKLSRYGLEDDIRQINKQAVAIAKKAAANSAYVFGTIGGVRSFKKSAHSNDEIKRNFREQLFILLNEDVDGILLETYYDLEEMKAVLQIARKETTKPIIANVSLHEAGVLQDGTSLRDGFLTLEDLGANVVGLNCRLGPYHMIQSLEEVPIPTESYLSVFPNSSLPAMNEGRLVYESDESYFRESALKFREQGVRLIGGCCGTTPNHIKAMSEAVADLAPITDKQVRVPNNVITVSSDHSDDLPPLQDIVKQKRSVIVELDPPKKLGMTKFLDGAQALHDAGIDALTLADNSLASPRVSNLAAGILAKEKTGSRALIHITCRDRNLIGLQSHLMGLHSLGMSDVLAITGDPSKIGDFPGATSVYDVSSFDLISLIKQFNEGVSYSGKPLGDKTNFSVAAAFNPNVRHLDKAVVRLEKKIAHGADYFISQPLYSNQQIIDVYEETRNLKAPIYIGIMPLTSSRNAEFIHNEIPGIKLSDSIRETMAAAGTDKEQARLEGLAIAKDLIDTAFDLFNGIYLITPFLQYDLTVELTNYIHEKEKQRAERKITHV</sequence>
<dbReference type="GO" id="GO:0046872">
    <property type="term" value="F:metal ion binding"/>
    <property type="evidence" value="ECO:0007669"/>
    <property type="project" value="UniProtKB-KW"/>
</dbReference>
<dbReference type="GO" id="GO:0032259">
    <property type="term" value="P:methylation"/>
    <property type="evidence" value="ECO:0007669"/>
    <property type="project" value="UniProtKB-KW"/>
</dbReference>
<evidence type="ECO:0000256" key="5">
    <source>
        <dbReference type="ARBA" id="ARBA00022679"/>
    </source>
</evidence>
<dbReference type="EC" id="1.5.1.20" evidence="10"/>
<evidence type="ECO:0000259" key="9">
    <source>
        <dbReference type="PROSITE" id="PS50970"/>
    </source>
</evidence>
<dbReference type="UniPathway" id="UPA00193"/>
<dbReference type="GO" id="GO:0006555">
    <property type="term" value="P:methionine metabolic process"/>
    <property type="evidence" value="ECO:0007669"/>
    <property type="project" value="InterPro"/>
</dbReference>
<dbReference type="PROSITE" id="PS50970">
    <property type="entry name" value="HCY"/>
    <property type="match status" value="1"/>
</dbReference>
<keyword evidence="11" id="KW-1185">Reference proteome</keyword>
<dbReference type="InterPro" id="IPR029041">
    <property type="entry name" value="FAD-linked_oxidoreductase-like"/>
</dbReference>
<feature type="binding site" evidence="8">
    <location>
        <position position="268"/>
    </location>
    <ligand>
        <name>Zn(2+)</name>
        <dbReference type="ChEBI" id="CHEBI:29105"/>
    </ligand>
</feature>
<evidence type="ECO:0000313" key="11">
    <source>
        <dbReference type="Proteomes" id="UP000321363"/>
    </source>
</evidence>
<dbReference type="EMBL" id="VOQF01000006">
    <property type="protein sequence ID" value="TXC90788.1"/>
    <property type="molecule type" value="Genomic_DNA"/>
</dbReference>
<evidence type="ECO:0000256" key="4">
    <source>
        <dbReference type="ARBA" id="ARBA00022630"/>
    </source>
</evidence>
<evidence type="ECO:0000256" key="7">
    <source>
        <dbReference type="ARBA" id="ARBA00023002"/>
    </source>
</evidence>
<dbReference type="PANTHER" id="PTHR11103:SF18">
    <property type="entry name" value="SLR1189 PROTEIN"/>
    <property type="match status" value="1"/>
</dbReference>
<dbReference type="InterPro" id="IPR003171">
    <property type="entry name" value="Mehydrof_redctse-like"/>
</dbReference>
<dbReference type="OrthoDB" id="9803687at2"/>
<comment type="caution">
    <text evidence="10">The sequence shown here is derived from an EMBL/GenBank/DDBJ whole genome shotgun (WGS) entry which is preliminary data.</text>
</comment>
<keyword evidence="6" id="KW-0274">FAD</keyword>
<evidence type="ECO:0000256" key="1">
    <source>
        <dbReference type="ARBA" id="ARBA00001974"/>
    </source>
</evidence>
<dbReference type="PANTHER" id="PTHR11103">
    <property type="entry name" value="SLR1189 PROTEIN"/>
    <property type="match status" value="1"/>
</dbReference>
<dbReference type="Pfam" id="PF02219">
    <property type="entry name" value="MTHFR"/>
    <property type="match status" value="1"/>
</dbReference>
<organism evidence="10 11">
    <name type="scientific">Metabacillus litoralis</name>
    <dbReference type="NCBI Taxonomy" id="152268"/>
    <lineage>
        <taxon>Bacteria</taxon>
        <taxon>Bacillati</taxon>
        <taxon>Bacillota</taxon>
        <taxon>Bacilli</taxon>
        <taxon>Bacillales</taxon>
        <taxon>Bacillaceae</taxon>
        <taxon>Metabacillus</taxon>
    </lineage>
</organism>
<evidence type="ECO:0000313" key="10">
    <source>
        <dbReference type="EMBL" id="TXC90788.1"/>
    </source>
</evidence>
<dbReference type="GO" id="GO:0008168">
    <property type="term" value="F:methyltransferase activity"/>
    <property type="evidence" value="ECO:0007669"/>
    <property type="project" value="UniProtKB-UniRule"/>
</dbReference>
<dbReference type="Pfam" id="PF02574">
    <property type="entry name" value="S-methyl_trans"/>
    <property type="match status" value="1"/>
</dbReference>